<dbReference type="AlphaFoldDB" id="A0A6A5ST77"/>
<dbReference type="EMBL" id="ML976023">
    <property type="protein sequence ID" value="KAF1943701.1"/>
    <property type="molecule type" value="Genomic_DNA"/>
</dbReference>
<accession>A0A6A5ST77</accession>
<feature type="transmembrane region" description="Helical" evidence="1">
    <location>
        <begin position="26"/>
        <end position="52"/>
    </location>
</feature>
<name>A0A6A5ST77_9PLEO</name>
<keyword evidence="1" id="KW-0472">Membrane</keyword>
<protein>
    <submittedName>
        <fullName evidence="2">Uncharacterized protein</fullName>
    </submittedName>
</protein>
<keyword evidence="1" id="KW-0812">Transmembrane</keyword>
<gene>
    <name evidence="2" type="ORF">EJ02DRAFT_443207</name>
</gene>
<evidence type="ECO:0000256" key="1">
    <source>
        <dbReference type="SAM" id="Phobius"/>
    </source>
</evidence>
<feature type="transmembrane region" description="Helical" evidence="1">
    <location>
        <begin position="120"/>
        <end position="144"/>
    </location>
</feature>
<keyword evidence="1" id="KW-1133">Transmembrane helix</keyword>
<reference evidence="2" key="1">
    <citation type="journal article" date="2020" name="Stud. Mycol.">
        <title>101 Dothideomycetes genomes: a test case for predicting lifestyles and emergence of pathogens.</title>
        <authorList>
            <person name="Haridas S."/>
            <person name="Albert R."/>
            <person name="Binder M."/>
            <person name="Bloem J."/>
            <person name="Labutti K."/>
            <person name="Salamov A."/>
            <person name="Andreopoulos B."/>
            <person name="Baker S."/>
            <person name="Barry K."/>
            <person name="Bills G."/>
            <person name="Bluhm B."/>
            <person name="Cannon C."/>
            <person name="Castanera R."/>
            <person name="Culley D."/>
            <person name="Daum C."/>
            <person name="Ezra D."/>
            <person name="Gonzalez J."/>
            <person name="Henrissat B."/>
            <person name="Kuo A."/>
            <person name="Liang C."/>
            <person name="Lipzen A."/>
            <person name="Lutzoni F."/>
            <person name="Magnuson J."/>
            <person name="Mondo S."/>
            <person name="Nolan M."/>
            <person name="Ohm R."/>
            <person name="Pangilinan J."/>
            <person name="Park H.-J."/>
            <person name="Ramirez L."/>
            <person name="Alfaro M."/>
            <person name="Sun H."/>
            <person name="Tritt A."/>
            <person name="Yoshinaga Y."/>
            <person name="Zwiers L.-H."/>
            <person name="Turgeon B."/>
            <person name="Goodwin S."/>
            <person name="Spatafora J."/>
            <person name="Crous P."/>
            <person name="Grigoriev I."/>
        </authorList>
    </citation>
    <scope>NUCLEOTIDE SEQUENCE</scope>
    <source>
        <strain evidence="2">CBS 161.51</strain>
    </source>
</reference>
<evidence type="ECO:0000313" key="3">
    <source>
        <dbReference type="Proteomes" id="UP000800038"/>
    </source>
</evidence>
<feature type="transmembrane region" description="Helical" evidence="1">
    <location>
        <begin position="90"/>
        <end position="108"/>
    </location>
</feature>
<organism evidence="2 3">
    <name type="scientific">Clathrospora elynae</name>
    <dbReference type="NCBI Taxonomy" id="706981"/>
    <lineage>
        <taxon>Eukaryota</taxon>
        <taxon>Fungi</taxon>
        <taxon>Dikarya</taxon>
        <taxon>Ascomycota</taxon>
        <taxon>Pezizomycotina</taxon>
        <taxon>Dothideomycetes</taxon>
        <taxon>Pleosporomycetidae</taxon>
        <taxon>Pleosporales</taxon>
        <taxon>Diademaceae</taxon>
        <taxon>Clathrospora</taxon>
    </lineage>
</organism>
<sequence>MGFDRATTASHTVTTTPRSSPVFWPLFASCFLLSALSITNLALISSMVAWLLEQKHNVHTLQIDWPGNTTPLNVEPKDMWTDQGHESNGVAGYGFFLGIFGMMTAFRIRKAERPLKSLTALAVLLFLATLFTLSAIIFVFVVTYQTTGQHIREPVASNNIGVNYFEFQWTPETWFKAVLDLPLADGAKRDQIRDKVTNMVVWRWMLLPILLVDCVAFGITMMAWRKQRRGTTTRANSANSIEK</sequence>
<dbReference type="OrthoDB" id="3597048at2759"/>
<dbReference type="Proteomes" id="UP000800038">
    <property type="component" value="Unassembled WGS sequence"/>
</dbReference>
<keyword evidence="3" id="KW-1185">Reference proteome</keyword>
<feature type="transmembrane region" description="Helical" evidence="1">
    <location>
        <begin position="204"/>
        <end position="224"/>
    </location>
</feature>
<evidence type="ECO:0000313" key="2">
    <source>
        <dbReference type="EMBL" id="KAF1943701.1"/>
    </source>
</evidence>
<proteinExistence type="predicted"/>
<dbReference type="PROSITE" id="PS51257">
    <property type="entry name" value="PROKAR_LIPOPROTEIN"/>
    <property type="match status" value="1"/>
</dbReference>